<accession>A0AC61QPR3</accession>
<evidence type="ECO:0000313" key="2">
    <source>
        <dbReference type="Proteomes" id="UP000308886"/>
    </source>
</evidence>
<sequence>MEKDYVMSVAETAKQQLFGMTRTSVLMSWGISGLYATEFKDMPALKLKVNGRLFKGFVVIALNGSDYYEVYLTNDTETRLVSDEVCFDELGELIDRHIERGDNQEEYDKFCNIQLMKLVTG</sequence>
<evidence type="ECO:0000313" key="1">
    <source>
        <dbReference type="EMBL" id="TGX82029.1"/>
    </source>
</evidence>
<organism evidence="1 2">
    <name type="scientific">Palleniella muris</name>
    <dbReference type="NCBI Taxonomy" id="3038145"/>
    <lineage>
        <taxon>Bacteria</taxon>
        <taxon>Pseudomonadati</taxon>
        <taxon>Bacteroidota</taxon>
        <taxon>Bacteroidia</taxon>
        <taxon>Bacteroidales</taxon>
        <taxon>Prevotellaceae</taxon>
        <taxon>Palleniella</taxon>
    </lineage>
</organism>
<name>A0AC61QPR3_9BACT</name>
<comment type="caution">
    <text evidence="1">The sequence shown here is derived from an EMBL/GenBank/DDBJ whole genome shotgun (WGS) entry which is preliminary data.</text>
</comment>
<reference evidence="1" key="1">
    <citation type="submission" date="2019-04" db="EMBL/GenBank/DDBJ databases">
        <title>Microbes associate with the intestines of laboratory mice.</title>
        <authorList>
            <person name="Navarre W."/>
            <person name="Wong E."/>
            <person name="Huang K."/>
            <person name="Tropini C."/>
            <person name="Ng K."/>
            <person name="Yu B."/>
        </authorList>
    </citation>
    <scope>NUCLEOTIDE SEQUENCE</scope>
    <source>
        <strain evidence="1">NM73_A23</strain>
    </source>
</reference>
<gene>
    <name evidence="1" type="ORF">E5358_08150</name>
</gene>
<dbReference type="Proteomes" id="UP000308886">
    <property type="component" value="Unassembled WGS sequence"/>
</dbReference>
<protein>
    <submittedName>
        <fullName evidence="1">Uncharacterized protein</fullName>
    </submittedName>
</protein>
<dbReference type="EMBL" id="SRZC01000012">
    <property type="protein sequence ID" value="TGX82029.1"/>
    <property type="molecule type" value="Genomic_DNA"/>
</dbReference>
<keyword evidence="2" id="KW-1185">Reference proteome</keyword>
<proteinExistence type="predicted"/>